<sequence>MSAYPDYLPLGPGPRPIDGADLLARVRAVAGDQGLGGALAAGMDAVLAGTTVILDGDDVTSAVVDATGVVIPESAFTSAATADAADLTDLPAVVGETRGTMHLGTFQAHPITVADVPVEIDAEVRDLPLRWIDAADGTVGVEPLPPTAEHPVTGHLRVSAPKAAVLDAVRRVATAVLAEQGVTLVRLDVELTSTGPREVRLRAEAKLRRGILSASAHASGTATVDSALVLRFSDVSLGSANPIVAGLLAVARSRVQEATRRPIDLAEQLPPGVRVADVRLDAGTELVLSARLA</sequence>
<evidence type="ECO:0000313" key="2">
    <source>
        <dbReference type="Proteomes" id="UP000297318"/>
    </source>
</evidence>
<dbReference type="AlphaFoldDB" id="A0A4Z1E7D1"/>
<accession>A0A4Z1E7D1</accession>
<name>A0A4Z1E7D1_9MICO</name>
<dbReference type="RefSeq" id="WP_135848770.1">
    <property type="nucleotide sequence ID" value="NZ_RHPJ01000001.1"/>
</dbReference>
<organism evidence="1 2">
    <name type="scientific">Serinibacter arcticus</name>
    <dbReference type="NCBI Taxonomy" id="1655435"/>
    <lineage>
        <taxon>Bacteria</taxon>
        <taxon>Bacillati</taxon>
        <taxon>Actinomycetota</taxon>
        <taxon>Actinomycetes</taxon>
        <taxon>Micrococcales</taxon>
        <taxon>Beutenbergiaceae</taxon>
        <taxon>Serinibacter</taxon>
    </lineage>
</organism>
<reference evidence="1 2" key="1">
    <citation type="submission" date="2018-11" db="EMBL/GenBank/DDBJ databases">
        <title>Complete genome sequencing of the Actinobacteria Serinibacter sp. K3-2.</title>
        <authorList>
            <person name="Rakitin A.L."/>
            <person name="Beletsky A.V."/>
            <person name="Mardanov A.V."/>
            <person name="Ravin N.V."/>
            <person name="Gromova A.S."/>
            <person name="Filippova S.N."/>
            <person name="Gal'Chenko V.F."/>
        </authorList>
    </citation>
    <scope>NUCLEOTIDE SEQUENCE [LARGE SCALE GENOMIC DNA]</scope>
    <source>
        <strain evidence="1 2">K3-2</strain>
    </source>
</reference>
<gene>
    <name evidence="1" type="ORF">SERN_0794</name>
</gene>
<proteinExistence type="predicted"/>
<dbReference type="EMBL" id="RHPJ01000001">
    <property type="protein sequence ID" value="TGO06602.1"/>
    <property type="molecule type" value="Genomic_DNA"/>
</dbReference>
<dbReference type="OrthoDB" id="5142315at2"/>
<dbReference type="Proteomes" id="UP000297318">
    <property type="component" value="Unassembled WGS sequence"/>
</dbReference>
<keyword evidence="2" id="KW-1185">Reference proteome</keyword>
<evidence type="ECO:0000313" key="1">
    <source>
        <dbReference type="EMBL" id="TGO06602.1"/>
    </source>
</evidence>
<comment type="caution">
    <text evidence="1">The sequence shown here is derived from an EMBL/GenBank/DDBJ whole genome shotgun (WGS) entry which is preliminary data.</text>
</comment>
<protein>
    <submittedName>
        <fullName evidence="1">Uncharacterized protein</fullName>
    </submittedName>
</protein>